<comment type="caution">
    <text evidence="9">The sequence shown here is derived from an EMBL/GenBank/DDBJ whole genome shotgun (WGS) entry which is preliminary data.</text>
</comment>
<keyword evidence="4" id="KW-0547">Nucleotide-binding</keyword>
<accession>A0A7X4GIW5</accession>
<keyword evidence="2" id="KW-0813">Transport</keyword>
<dbReference type="InterPro" id="IPR027417">
    <property type="entry name" value="P-loop_NTPase"/>
</dbReference>
<dbReference type="GO" id="GO:0005524">
    <property type="term" value="F:ATP binding"/>
    <property type="evidence" value="ECO:0007669"/>
    <property type="project" value="UniProtKB-KW"/>
</dbReference>
<evidence type="ECO:0000256" key="4">
    <source>
        <dbReference type="ARBA" id="ARBA00022741"/>
    </source>
</evidence>
<dbReference type="PANTHER" id="PTHR42788:SF17">
    <property type="entry name" value="ALIPHATIC SULFONATES IMPORT ATP-BINDING PROTEIN SSUB"/>
    <property type="match status" value="1"/>
</dbReference>
<evidence type="ECO:0000256" key="2">
    <source>
        <dbReference type="ARBA" id="ARBA00022448"/>
    </source>
</evidence>
<dbReference type="PROSITE" id="PS00211">
    <property type="entry name" value="ABC_TRANSPORTER_1"/>
    <property type="match status" value="1"/>
</dbReference>
<dbReference type="SUPFAM" id="SSF52540">
    <property type="entry name" value="P-loop containing nucleoside triphosphate hydrolases"/>
    <property type="match status" value="1"/>
</dbReference>
<protein>
    <submittedName>
        <fullName evidence="9">ATP-binding cassette domain-containing protein</fullName>
    </submittedName>
</protein>
<dbReference type="Pfam" id="PF00005">
    <property type="entry name" value="ABC_tran"/>
    <property type="match status" value="1"/>
</dbReference>
<dbReference type="InterPro" id="IPR003439">
    <property type="entry name" value="ABC_transporter-like_ATP-bd"/>
</dbReference>
<evidence type="ECO:0000313" key="9">
    <source>
        <dbReference type="EMBL" id="MYL99461.1"/>
    </source>
</evidence>
<evidence type="ECO:0000256" key="3">
    <source>
        <dbReference type="ARBA" id="ARBA00022475"/>
    </source>
</evidence>
<evidence type="ECO:0000256" key="6">
    <source>
        <dbReference type="ARBA" id="ARBA00022967"/>
    </source>
</evidence>
<sequence length="266" mass="28807">MDARLTQFTTITPTTASARPDAVVRLRDFTRSFGANTIISGLDLEIAAGEFVVLLGRSGSGKTTLLRTLAGLDGTEEQDVTVPASHAVVFQDARLLPWKKVWRNVALGLNKRDARAAAEEALQEVGLGHRLDAWPLTLSGGEAQRVALARALVREPQLLLLDEPFAALDALTRLRMHELVLSLWHRHRPAVMMVTHDVDEAIALADRVILLDHGRIVAQERITAARGSERAGLAAGLRHRLLEALGGMVVENHAADVVALHAGARP</sequence>
<keyword evidence="7" id="KW-0472">Membrane</keyword>
<dbReference type="SMART" id="SM00382">
    <property type="entry name" value="AAA"/>
    <property type="match status" value="1"/>
</dbReference>
<dbReference type="PROSITE" id="PS50893">
    <property type="entry name" value="ABC_TRANSPORTER_2"/>
    <property type="match status" value="1"/>
</dbReference>
<dbReference type="PANTHER" id="PTHR42788">
    <property type="entry name" value="TAURINE IMPORT ATP-BINDING PROTEIN-RELATED"/>
    <property type="match status" value="1"/>
</dbReference>
<dbReference type="Gene3D" id="3.40.50.300">
    <property type="entry name" value="P-loop containing nucleotide triphosphate hydrolases"/>
    <property type="match status" value="1"/>
</dbReference>
<feature type="domain" description="ABC transporter" evidence="8">
    <location>
        <begin position="24"/>
        <end position="238"/>
    </location>
</feature>
<dbReference type="RefSeq" id="WP_160986964.1">
    <property type="nucleotide sequence ID" value="NZ_WVTD01000015.1"/>
</dbReference>
<evidence type="ECO:0000256" key="7">
    <source>
        <dbReference type="ARBA" id="ARBA00023136"/>
    </source>
</evidence>
<proteinExistence type="inferred from homology"/>
<evidence type="ECO:0000256" key="1">
    <source>
        <dbReference type="ARBA" id="ARBA00005417"/>
    </source>
</evidence>
<keyword evidence="5 9" id="KW-0067">ATP-binding</keyword>
<dbReference type="Proteomes" id="UP000465810">
    <property type="component" value="Unassembled WGS sequence"/>
</dbReference>
<dbReference type="InterPro" id="IPR003593">
    <property type="entry name" value="AAA+_ATPase"/>
</dbReference>
<evidence type="ECO:0000313" key="10">
    <source>
        <dbReference type="Proteomes" id="UP000465810"/>
    </source>
</evidence>
<dbReference type="AlphaFoldDB" id="A0A7X4GIW5"/>
<dbReference type="GO" id="GO:0016887">
    <property type="term" value="F:ATP hydrolysis activity"/>
    <property type="evidence" value="ECO:0007669"/>
    <property type="project" value="InterPro"/>
</dbReference>
<dbReference type="InterPro" id="IPR050166">
    <property type="entry name" value="ABC_transporter_ATP-bind"/>
</dbReference>
<reference evidence="9 10" key="1">
    <citation type="submission" date="2019-12" db="EMBL/GenBank/DDBJ databases">
        <authorList>
            <person name="Feng G."/>
            <person name="Zhu H."/>
        </authorList>
    </citation>
    <scope>NUCLEOTIDE SEQUENCE [LARGE SCALE GENOMIC DNA]</scope>
    <source>
        <strain evidence="9 10">FGD1</strain>
    </source>
</reference>
<evidence type="ECO:0000256" key="5">
    <source>
        <dbReference type="ARBA" id="ARBA00022840"/>
    </source>
</evidence>
<dbReference type="InterPro" id="IPR017871">
    <property type="entry name" value="ABC_transporter-like_CS"/>
</dbReference>
<keyword evidence="10" id="KW-1185">Reference proteome</keyword>
<dbReference type="EMBL" id="WVTD01000015">
    <property type="protein sequence ID" value="MYL99461.1"/>
    <property type="molecule type" value="Genomic_DNA"/>
</dbReference>
<name>A0A7X4GIW5_9SPHN</name>
<gene>
    <name evidence="9" type="ORF">GR702_16955</name>
</gene>
<organism evidence="9 10">
    <name type="scientific">Novosphingobium silvae</name>
    <dbReference type="NCBI Taxonomy" id="2692619"/>
    <lineage>
        <taxon>Bacteria</taxon>
        <taxon>Pseudomonadati</taxon>
        <taxon>Pseudomonadota</taxon>
        <taxon>Alphaproteobacteria</taxon>
        <taxon>Sphingomonadales</taxon>
        <taxon>Sphingomonadaceae</taxon>
        <taxon>Novosphingobium</taxon>
    </lineage>
</organism>
<evidence type="ECO:0000259" key="8">
    <source>
        <dbReference type="PROSITE" id="PS50893"/>
    </source>
</evidence>
<keyword evidence="6" id="KW-1278">Translocase</keyword>
<keyword evidence="3" id="KW-1003">Cell membrane</keyword>
<comment type="similarity">
    <text evidence="1">Belongs to the ABC transporter superfamily.</text>
</comment>